<feature type="region of interest" description="Disordered" evidence="2">
    <location>
        <begin position="1"/>
        <end position="44"/>
    </location>
</feature>
<keyword evidence="3" id="KW-0472">Membrane</keyword>
<dbReference type="EMBL" id="FZOF01000012">
    <property type="protein sequence ID" value="SNT03696.1"/>
    <property type="molecule type" value="Genomic_DNA"/>
</dbReference>
<reference evidence="4 5" key="1">
    <citation type="submission" date="2017-06" db="EMBL/GenBank/DDBJ databases">
        <authorList>
            <person name="Kim H.J."/>
            <person name="Triplett B.A."/>
        </authorList>
    </citation>
    <scope>NUCLEOTIDE SEQUENCE [LARGE SCALE GENOMIC DNA]</scope>
    <source>
        <strain evidence="4 5">CGMCC 4.1858</strain>
    </source>
</reference>
<proteinExistence type="predicted"/>
<keyword evidence="1" id="KW-0378">Hydrolase</keyword>
<dbReference type="Gene3D" id="2.40.260.10">
    <property type="entry name" value="Sortase"/>
    <property type="match status" value="1"/>
</dbReference>
<dbReference type="Pfam" id="PF04203">
    <property type="entry name" value="Sortase"/>
    <property type="match status" value="1"/>
</dbReference>
<sequence length="325" mass="32874">MTPLGTPVRVAPGPVRPAPSGNGPADPTPPPGPAAGRTRTARPAGPGLRVAGAALSILAALLLGFVVDVGLLGQVRHARDQQVDYASLRGDLANGVAPVGGSGDGIKPLVSGTPVAVLSVPGLGLREVVGEGSTSEVLARGPGHRRDTPLPGQAGVSVIMGRQATYGGPFRHLGGLHPGEQFTVTTGQGVHRYRVVAVRSAGDPQPAPPAAGKGRLTLITAEGTAFMPRGILRVDADLMSDVQPASAPSVPAGALPPEEGAMAVQESAWLPVVLWGQGLLLAAAGLAWAHARWGRRHAWVVGVPVLGLLGLLVADHAAMLLPNLM</sequence>
<keyword evidence="5" id="KW-1185">Reference proteome</keyword>
<evidence type="ECO:0000256" key="3">
    <source>
        <dbReference type="SAM" id="Phobius"/>
    </source>
</evidence>
<accession>A0A239JCD5</accession>
<dbReference type="GO" id="GO:0016787">
    <property type="term" value="F:hydrolase activity"/>
    <property type="evidence" value="ECO:0007669"/>
    <property type="project" value="UniProtKB-KW"/>
</dbReference>
<evidence type="ECO:0000313" key="5">
    <source>
        <dbReference type="Proteomes" id="UP000198280"/>
    </source>
</evidence>
<evidence type="ECO:0000256" key="2">
    <source>
        <dbReference type="SAM" id="MobiDB-lite"/>
    </source>
</evidence>
<gene>
    <name evidence="4" type="ORF">SAMN05216252_112199</name>
</gene>
<dbReference type="RefSeq" id="WP_089225949.1">
    <property type="nucleotide sequence ID" value="NZ_FZOF01000012.1"/>
</dbReference>
<dbReference type="AlphaFoldDB" id="A0A239JCD5"/>
<dbReference type="InterPro" id="IPR005754">
    <property type="entry name" value="Sortase"/>
</dbReference>
<evidence type="ECO:0000256" key="1">
    <source>
        <dbReference type="ARBA" id="ARBA00022801"/>
    </source>
</evidence>
<organism evidence="4 5">
    <name type="scientific">Actinacidiphila glaucinigra</name>
    <dbReference type="NCBI Taxonomy" id="235986"/>
    <lineage>
        <taxon>Bacteria</taxon>
        <taxon>Bacillati</taxon>
        <taxon>Actinomycetota</taxon>
        <taxon>Actinomycetes</taxon>
        <taxon>Kitasatosporales</taxon>
        <taxon>Streptomycetaceae</taxon>
        <taxon>Actinacidiphila</taxon>
    </lineage>
</organism>
<dbReference type="InterPro" id="IPR023365">
    <property type="entry name" value="Sortase_dom-sf"/>
</dbReference>
<keyword evidence="3" id="KW-0812">Transmembrane</keyword>
<protein>
    <submittedName>
        <fullName evidence="4">LPXTG-site transpeptidase (Sortase) family protein</fullName>
    </submittedName>
</protein>
<evidence type="ECO:0000313" key="4">
    <source>
        <dbReference type="EMBL" id="SNT03696.1"/>
    </source>
</evidence>
<feature type="transmembrane region" description="Helical" evidence="3">
    <location>
        <begin position="297"/>
        <end position="321"/>
    </location>
</feature>
<keyword evidence="3" id="KW-1133">Transmembrane helix</keyword>
<dbReference type="OrthoDB" id="5242879at2"/>
<feature type="transmembrane region" description="Helical" evidence="3">
    <location>
        <begin position="50"/>
        <end position="72"/>
    </location>
</feature>
<feature type="transmembrane region" description="Helical" evidence="3">
    <location>
        <begin position="272"/>
        <end position="291"/>
    </location>
</feature>
<dbReference type="SUPFAM" id="SSF63817">
    <property type="entry name" value="Sortase"/>
    <property type="match status" value="1"/>
</dbReference>
<name>A0A239JCD5_9ACTN</name>
<feature type="compositionally biased region" description="Low complexity" evidence="2">
    <location>
        <begin position="34"/>
        <end position="44"/>
    </location>
</feature>
<dbReference type="Proteomes" id="UP000198280">
    <property type="component" value="Unassembled WGS sequence"/>
</dbReference>